<dbReference type="Proteomes" id="UP001152747">
    <property type="component" value="Unassembled WGS sequence"/>
</dbReference>
<dbReference type="EMBL" id="CANHGI010000002">
    <property type="protein sequence ID" value="CAI5442974.1"/>
    <property type="molecule type" value="Genomic_DNA"/>
</dbReference>
<proteinExistence type="predicted"/>
<organism evidence="1 2">
    <name type="scientific">Caenorhabditis angaria</name>
    <dbReference type="NCBI Taxonomy" id="860376"/>
    <lineage>
        <taxon>Eukaryota</taxon>
        <taxon>Metazoa</taxon>
        <taxon>Ecdysozoa</taxon>
        <taxon>Nematoda</taxon>
        <taxon>Chromadorea</taxon>
        <taxon>Rhabditida</taxon>
        <taxon>Rhabditina</taxon>
        <taxon>Rhabditomorpha</taxon>
        <taxon>Rhabditoidea</taxon>
        <taxon>Rhabditidae</taxon>
        <taxon>Peloderinae</taxon>
        <taxon>Caenorhabditis</taxon>
    </lineage>
</organism>
<reference evidence="1" key="1">
    <citation type="submission" date="2022-11" db="EMBL/GenBank/DDBJ databases">
        <authorList>
            <person name="Kikuchi T."/>
        </authorList>
    </citation>
    <scope>NUCLEOTIDE SEQUENCE</scope>
    <source>
        <strain evidence="1">PS1010</strain>
    </source>
</reference>
<sequence length="603" mass="71256">MTSLKTDFPRSYRSAKGNDFKIAPAYSAFLEYCEEIAENVKQPATCRAYASRLDGQEKFRNWPPERDEKLKMRSDKRHLHTFSRLQNRELGKNSHGLRSFSSAILNSECREYRFEQSVWGTSAEESCRWDNRQIFFEEHGSMVEYNAQNEFYQFEHLSGGRIVDVFYVNPTGRDYETIPECEKYVATLLDSYIEVHSLEIPGECTYRAALPLSNRQYRYEKIGWKTVNESIFVYAKAYKDCSRKMKKDTPADHLFLIFDAFPFTFRTCFTIDEHATPDRSPIHTINIKDEFIEVLTVKNQTLVYGFQDVLEKYAIVSTERIDDDESYVQILFEVVKLGEPLRISEENFDLKLMCSSIFPILVKTEDKSITIDDLENPKIILPRIMAAFNFTIGENRHEDSIIFPDQFSSTFVLVEDRNFVKYNMRKCGENGLIVERVWRTSIFPEGEKRSNDPQLWEFMIINETKFDNENLNIKISIDYARLKSNGDFDNYFRCKIYLMYIIDYTNGEILRIIPIHRHRHEDIQNSIEDRGYKNPTELNDSFLIEEDLLVFKKDVDYSRQFEVWELIEPQQYIDQNGVREEKIGIMNREQVLGSNEMRSNRYM</sequence>
<evidence type="ECO:0000313" key="2">
    <source>
        <dbReference type="Proteomes" id="UP001152747"/>
    </source>
</evidence>
<accession>A0A9P1MWL5</accession>
<gene>
    <name evidence="1" type="ORF">CAMP_LOCUS5611</name>
</gene>
<evidence type="ECO:0000313" key="1">
    <source>
        <dbReference type="EMBL" id="CAI5442974.1"/>
    </source>
</evidence>
<protein>
    <submittedName>
        <fullName evidence="1">Uncharacterized protein</fullName>
    </submittedName>
</protein>
<keyword evidence="2" id="KW-1185">Reference proteome</keyword>
<name>A0A9P1MWL5_9PELO</name>
<comment type="caution">
    <text evidence="1">The sequence shown here is derived from an EMBL/GenBank/DDBJ whole genome shotgun (WGS) entry which is preliminary data.</text>
</comment>
<dbReference type="AlphaFoldDB" id="A0A9P1MWL5"/>